<dbReference type="PANTHER" id="PTHR43667:SF2">
    <property type="entry name" value="FATTY ACID C-METHYL TRANSFERASE"/>
    <property type="match status" value="1"/>
</dbReference>
<dbReference type="Proteomes" id="UP000663918">
    <property type="component" value="Chromosome"/>
</dbReference>
<sequence length="250" mass="26818">MRPTFHRIAYEALDVCNAVEMATLEAAVRATGLPPHARVLDIGSGNGAVAITLAEMFGFEVTSVELDPAMAELARSRIEASEASCQIILHEARSDVVLEAGGPFDLIVALGTTEPIGGGVRDPRGMLKGLARRLTPGGWLLWGDLVWLAEPSQPLRQIVELNNSYADHAGWQAAAEAAGLTVVSAELSSPELWNRYRMTMMAAVEAWLKTHPDHPAAASIRSRAHQLGLMFDFGEGALGFGLYLLRAPVP</sequence>
<keyword evidence="2" id="KW-0489">Methyltransferase</keyword>
<accession>A0A975C3N2</accession>
<keyword evidence="3" id="KW-1185">Reference proteome</keyword>
<reference evidence="2" key="1">
    <citation type="submission" date="2020-09" db="EMBL/GenBank/DDBJ databases">
        <title>Brevundimonas sp. LVF2 isolated from a puddle in Goettingen, Germany.</title>
        <authorList>
            <person name="Friedrich I."/>
            <person name="Klassen A."/>
            <person name="Hannes N."/>
            <person name="Schneider D."/>
            <person name="Hertel R."/>
            <person name="Daniel R."/>
        </authorList>
    </citation>
    <scope>NUCLEOTIDE SEQUENCE</scope>
    <source>
        <strain evidence="2">LVF2</strain>
    </source>
</reference>
<dbReference type="GO" id="GO:0032259">
    <property type="term" value="P:methylation"/>
    <property type="evidence" value="ECO:0007669"/>
    <property type="project" value="UniProtKB-KW"/>
</dbReference>
<gene>
    <name evidence="2" type="ORF">IFJ75_19100</name>
</gene>
<dbReference type="InterPro" id="IPR029063">
    <property type="entry name" value="SAM-dependent_MTases_sf"/>
</dbReference>
<feature type="domain" description="Methyltransferase" evidence="1">
    <location>
        <begin position="39"/>
        <end position="138"/>
    </location>
</feature>
<dbReference type="RefSeq" id="WP_207870426.1">
    <property type="nucleotide sequence ID" value="NZ_CP062222.1"/>
</dbReference>
<dbReference type="Gene3D" id="3.40.50.150">
    <property type="entry name" value="Vaccinia Virus protein VP39"/>
    <property type="match status" value="1"/>
</dbReference>
<dbReference type="KEGG" id="bgoe:IFJ75_19100"/>
<protein>
    <submittedName>
        <fullName evidence="2">Class I SAM-dependent methyltransferase</fullName>
    </submittedName>
</protein>
<dbReference type="CDD" id="cd02440">
    <property type="entry name" value="AdoMet_MTases"/>
    <property type="match status" value="1"/>
</dbReference>
<dbReference type="Pfam" id="PF13649">
    <property type="entry name" value="Methyltransf_25"/>
    <property type="match status" value="1"/>
</dbReference>
<dbReference type="PANTHER" id="PTHR43667">
    <property type="entry name" value="CYCLOPROPANE-FATTY-ACYL-PHOSPHOLIPID SYNTHASE"/>
    <property type="match status" value="1"/>
</dbReference>
<dbReference type="InterPro" id="IPR041698">
    <property type="entry name" value="Methyltransf_25"/>
</dbReference>
<evidence type="ECO:0000313" key="2">
    <source>
        <dbReference type="EMBL" id="QTC91275.1"/>
    </source>
</evidence>
<organism evidence="2 3">
    <name type="scientific">Brevundimonas goettingensis</name>
    <dbReference type="NCBI Taxonomy" id="2774190"/>
    <lineage>
        <taxon>Bacteria</taxon>
        <taxon>Pseudomonadati</taxon>
        <taxon>Pseudomonadota</taxon>
        <taxon>Alphaproteobacteria</taxon>
        <taxon>Caulobacterales</taxon>
        <taxon>Caulobacteraceae</taxon>
        <taxon>Brevundimonas</taxon>
    </lineage>
</organism>
<dbReference type="InterPro" id="IPR050723">
    <property type="entry name" value="CFA/CMAS"/>
</dbReference>
<dbReference type="AlphaFoldDB" id="A0A975C3N2"/>
<dbReference type="GO" id="GO:0008168">
    <property type="term" value="F:methyltransferase activity"/>
    <property type="evidence" value="ECO:0007669"/>
    <property type="project" value="UniProtKB-KW"/>
</dbReference>
<dbReference type="EMBL" id="CP062222">
    <property type="protein sequence ID" value="QTC91275.1"/>
    <property type="molecule type" value="Genomic_DNA"/>
</dbReference>
<evidence type="ECO:0000259" key="1">
    <source>
        <dbReference type="Pfam" id="PF13649"/>
    </source>
</evidence>
<name>A0A975C3N2_9CAUL</name>
<dbReference type="SUPFAM" id="SSF53335">
    <property type="entry name" value="S-adenosyl-L-methionine-dependent methyltransferases"/>
    <property type="match status" value="1"/>
</dbReference>
<evidence type="ECO:0000313" key="3">
    <source>
        <dbReference type="Proteomes" id="UP000663918"/>
    </source>
</evidence>
<proteinExistence type="predicted"/>
<keyword evidence="2" id="KW-0808">Transferase</keyword>